<proteinExistence type="inferred from homology"/>
<keyword evidence="4 10" id="KW-0378">Hydrolase</keyword>
<evidence type="ECO:0000256" key="3">
    <source>
        <dbReference type="ARBA" id="ARBA00022605"/>
    </source>
</evidence>
<dbReference type="PANTHER" id="PTHR42701:SF1">
    <property type="entry name" value="IMIDAZOLE GLYCEROL PHOSPHATE SYNTHASE SUBUNIT HISH"/>
    <property type="match status" value="1"/>
</dbReference>
<dbReference type="InterPro" id="IPR010139">
    <property type="entry name" value="Imidazole-glycPsynth_HisH"/>
</dbReference>
<feature type="active site" evidence="10">
    <location>
        <position position="189"/>
    </location>
</feature>
<dbReference type="EC" id="3.5.1.2" evidence="10"/>
<organism evidence="12 13">
    <name type="scientific">Gracilimonas halophila</name>
    <dbReference type="NCBI Taxonomy" id="1834464"/>
    <lineage>
        <taxon>Bacteria</taxon>
        <taxon>Pseudomonadati</taxon>
        <taxon>Balneolota</taxon>
        <taxon>Balneolia</taxon>
        <taxon>Balneolales</taxon>
        <taxon>Balneolaceae</taxon>
        <taxon>Gracilimonas</taxon>
    </lineage>
</organism>
<accession>A0ABW5JKD0</accession>
<dbReference type="Pfam" id="PF00117">
    <property type="entry name" value="GATase"/>
    <property type="match status" value="1"/>
</dbReference>
<keyword evidence="10" id="KW-0963">Cytoplasm</keyword>
<keyword evidence="5 10" id="KW-0315">Glutamine amidotransferase</keyword>
<feature type="domain" description="Glutamine amidotransferase" evidence="11">
    <location>
        <begin position="4"/>
        <end position="202"/>
    </location>
</feature>
<comment type="subcellular location">
    <subcellularLocation>
        <location evidence="10">Cytoplasm</location>
    </subcellularLocation>
</comment>
<dbReference type="HAMAP" id="MF_00278">
    <property type="entry name" value="HisH"/>
    <property type="match status" value="1"/>
</dbReference>
<comment type="catalytic activity">
    <reaction evidence="8 10">
        <text>5-[(5-phospho-1-deoxy-D-ribulos-1-ylimino)methylamino]-1-(5-phospho-beta-D-ribosyl)imidazole-4-carboxamide + L-glutamine = D-erythro-1-(imidazol-4-yl)glycerol 3-phosphate + 5-amino-1-(5-phospho-beta-D-ribosyl)imidazole-4-carboxamide + L-glutamate + H(+)</text>
        <dbReference type="Rhea" id="RHEA:24793"/>
        <dbReference type="ChEBI" id="CHEBI:15378"/>
        <dbReference type="ChEBI" id="CHEBI:29985"/>
        <dbReference type="ChEBI" id="CHEBI:58278"/>
        <dbReference type="ChEBI" id="CHEBI:58359"/>
        <dbReference type="ChEBI" id="CHEBI:58475"/>
        <dbReference type="ChEBI" id="CHEBI:58525"/>
        <dbReference type="EC" id="4.3.2.10"/>
    </reaction>
</comment>
<feature type="active site" evidence="10">
    <location>
        <position position="187"/>
    </location>
</feature>
<feature type="active site" description="Nucleophile" evidence="10">
    <location>
        <position position="80"/>
    </location>
</feature>
<sequence length="205" mass="22948">MIGIINYGSGNIQAILNIYKRLNIHAFVANTSEDISKAEKLILPGVGAFDETMEKLVSSGLIESLNEQVLEKKIPVLGICVGMQVMAKKSDEGEREGLGWFDAEVKKLNPKNKDGESVLLPHMGWNSVQQMKDNLLFKGIDPERGFYFLHSYHFVCNNEDDVLAKTNYGNIVTSALSKDNIFGTQFHPEKSHINGIQIFRNFSEL</sequence>
<dbReference type="PROSITE" id="PS51273">
    <property type="entry name" value="GATASE_TYPE_1"/>
    <property type="match status" value="1"/>
</dbReference>
<protein>
    <recommendedName>
        <fullName evidence="10">Imidazole glycerol phosphate synthase subunit HisH</fullName>
        <ecNumber evidence="10">4.3.2.10</ecNumber>
    </recommendedName>
    <alternativeName>
        <fullName evidence="10">IGP synthase glutaminase subunit</fullName>
        <ecNumber evidence="10">3.5.1.2</ecNumber>
    </alternativeName>
    <alternativeName>
        <fullName evidence="10">IGP synthase subunit HisH</fullName>
    </alternativeName>
    <alternativeName>
        <fullName evidence="10">ImGP synthase subunit HisH</fullName>
        <shortName evidence="10">IGPS subunit HisH</shortName>
    </alternativeName>
</protein>
<dbReference type="EC" id="4.3.2.10" evidence="10"/>
<evidence type="ECO:0000256" key="2">
    <source>
        <dbReference type="ARBA" id="ARBA00011152"/>
    </source>
</evidence>
<keyword evidence="7 10" id="KW-0456">Lyase</keyword>
<dbReference type="Gene3D" id="3.40.50.880">
    <property type="match status" value="1"/>
</dbReference>
<evidence type="ECO:0000256" key="5">
    <source>
        <dbReference type="ARBA" id="ARBA00022962"/>
    </source>
</evidence>
<evidence type="ECO:0000256" key="7">
    <source>
        <dbReference type="ARBA" id="ARBA00023239"/>
    </source>
</evidence>
<keyword evidence="3 10" id="KW-0028">Amino-acid biosynthesis</keyword>
<name>A0ABW5JKD0_9BACT</name>
<dbReference type="GO" id="GO:0016829">
    <property type="term" value="F:lyase activity"/>
    <property type="evidence" value="ECO:0007669"/>
    <property type="project" value="UniProtKB-KW"/>
</dbReference>
<dbReference type="EMBL" id="JBHULI010000025">
    <property type="protein sequence ID" value="MFD2532965.1"/>
    <property type="molecule type" value="Genomic_DNA"/>
</dbReference>
<comment type="subunit">
    <text evidence="2 10">Heterodimer of HisH and HisF.</text>
</comment>
<keyword evidence="6 10" id="KW-0368">Histidine biosynthesis</keyword>
<dbReference type="PANTHER" id="PTHR42701">
    <property type="entry name" value="IMIDAZOLE GLYCEROL PHOSPHATE SYNTHASE SUBUNIT HISH"/>
    <property type="match status" value="1"/>
</dbReference>
<evidence type="ECO:0000256" key="10">
    <source>
        <dbReference type="HAMAP-Rule" id="MF_00278"/>
    </source>
</evidence>
<evidence type="ECO:0000256" key="8">
    <source>
        <dbReference type="ARBA" id="ARBA00047838"/>
    </source>
</evidence>
<reference evidence="13" key="1">
    <citation type="journal article" date="2019" name="Int. J. Syst. Evol. Microbiol.">
        <title>The Global Catalogue of Microorganisms (GCM) 10K type strain sequencing project: providing services to taxonomists for standard genome sequencing and annotation.</title>
        <authorList>
            <consortium name="The Broad Institute Genomics Platform"/>
            <consortium name="The Broad Institute Genome Sequencing Center for Infectious Disease"/>
            <person name="Wu L."/>
            <person name="Ma J."/>
        </authorList>
    </citation>
    <scope>NUCLEOTIDE SEQUENCE [LARGE SCALE GENOMIC DNA]</scope>
    <source>
        <strain evidence="13">KCTC 52042</strain>
    </source>
</reference>
<dbReference type="SUPFAM" id="SSF52317">
    <property type="entry name" value="Class I glutamine amidotransferase-like"/>
    <property type="match status" value="1"/>
</dbReference>
<dbReference type="InterPro" id="IPR029062">
    <property type="entry name" value="Class_I_gatase-like"/>
</dbReference>
<evidence type="ECO:0000256" key="6">
    <source>
        <dbReference type="ARBA" id="ARBA00023102"/>
    </source>
</evidence>
<evidence type="ECO:0000256" key="9">
    <source>
        <dbReference type="ARBA" id="ARBA00049534"/>
    </source>
</evidence>
<dbReference type="CDD" id="cd01748">
    <property type="entry name" value="GATase1_IGP_Synthase"/>
    <property type="match status" value="1"/>
</dbReference>
<dbReference type="PIRSF" id="PIRSF000495">
    <property type="entry name" value="Amidotransf_hisH"/>
    <property type="match status" value="1"/>
</dbReference>
<dbReference type="RefSeq" id="WP_390302407.1">
    <property type="nucleotide sequence ID" value="NZ_JBHULI010000025.1"/>
</dbReference>
<evidence type="ECO:0000313" key="13">
    <source>
        <dbReference type="Proteomes" id="UP001597460"/>
    </source>
</evidence>
<comment type="function">
    <text evidence="10">IGPS catalyzes the conversion of PRFAR and glutamine to IGP, AICAR and glutamate. The HisH subunit catalyzes the hydrolysis of glutamine to glutamate and ammonia as part of the synthesis of IGP and AICAR. The resulting ammonia molecule is channeled to the active site of HisF.</text>
</comment>
<evidence type="ECO:0000256" key="4">
    <source>
        <dbReference type="ARBA" id="ARBA00022801"/>
    </source>
</evidence>
<gene>
    <name evidence="10 12" type="primary">hisH</name>
    <name evidence="12" type="ORF">ACFSVN_10945</name>
</gene>
<keyword evidence="13" id="KW-1185">Reference proteome</keyword>
<dbReference type="InterPro" id="IPR017926">
    <property type="entry name" value="GATASE"/>
</dbReference>
<evidence type="ECO:0000259" key="11">
    <source>
        <dbReference type="Pfam" id="PF00117"/>
    </source>
</evidence>
<evidence type="ECO:0000313" key="12">
    <source>
        <dbReference type="EMBL" id="MFD2532965.1"/>
    </source>
</evidence>
<comment type="caution">
    <text evidence="12">The sequence shown here is derived from an EMBL/GenBank/DDBJ whole genome shotgun (WGS) entry which is preliminary data.</text>
</comment>
<dbReference type="NCBIfam" id="TIGR01855">
    <property type="entry name" value="IMP_synth_hisH"/>
    <property type="match status" value="1"/>
</dbReference>
<dbReference type="Proteomes" id="UP001597460">
    <property type="component" value="Unassembled WGS sequence"/>
</dbReference>
<comment type="catalytic activity">
    <reaction evidence="9 10">
        <text>L-glutamine + H2O = L-glutamate + NH4(+)</text>
        <dbReference type="Rhea" id="RHEA:15889"/>
        <dbReference type="ChEBI" id="CHEBI:15377"/>
        <dbReference type="ChEBI" id="CHEBI:28938"/>
        <dbReference type="ChEBI" id="CHEBI:29985"/>
        <dbReference type="ChEBI" id="CHEBI:58359"/>
        <dbReference type="EC" id="3.5.1.2"/>
    </reaction>
</comment>
<evidence type="ECO:0000256" key="1">
    <source>
        <dbReference type="ARBA" id="ARBA00005091"/>
    </source>
</evidence>
<comment type="pathway">
    <text evidence="1 10">Amino-acid biosynthesis; L-histidine biosynthesis; L-histidine from 5-phospho-alpha-D-ribose 1-diphosphate: step 5/9.</text>
</comment>